<proteinExistence type="predicted"/>
<gene>
    <name evidence="1" type="ORF">CHARACLAT_033654</name>
</gene>
<evidence type="ECO:0000313" key="1">
    <source>
        <dbReference type="EMBL" id="MED6269490.1"/>
    </source>
</evidence>
<reference evidence="1 2" key="1">
    <citation type="submission" date="2021-06" db="EMBL/GenBank/DDBJ databases">
        <authorList>
            <person name="Palmer J.M."/>
        </authorList>
    </citation>
    <scope>NUCLEOTIDE SEQUENCE [LARGE SCALE GENOMIC DNA]</scope>
    <source>
        <strain evidence="1 2">CL_MEX2019</strain>
        <tissue evidence="1">Muscle</tissue>
    </source>
</reference>
<organism evidence="1 2">
    <name type="scientific">Characodon lateralis</name>
    <dbReference type="NCBI Taxonomy" id="208331"/>
    <lineage>
        <taxon>Eukaryota</taxon>
        <taxon>Metazoa</taxon>
        <taxon>Chordata</taxon>
        <taxon>Craniata</taxon>
        <taxon>Vertebrata</taxon>
        <taxon>Euteleostomi</taxon>
        <taxon>Actinopterygii</taxon>
        <taxon>Neopterygii</taxon>
        <taxon>Teleostei</taxon>
        <taxon>Neoteleostei</taxon>
        <taxon>Acanthomorphata</taxon>
        <taxon>Ovalentaria</taxon>
        <taxon>Atherinomorphae</taxon>
        <taxon>Cyprinodontiformes</taxon>
        <taxon>Goodeidae</taxon>
        <taxon>Characodon</taxon>
    </lineage>
</organism>
<evidence type="ECO:0000313" key="2">
    <source>
        <dbReference type="Proteomes" id="UP001352852"/>
    </source>
</evidence>
<accession>A0ABU7D5T5</accession>
<comment type="caution">
    <text evidence="1">The sequence shown here is derived from an EMBL/GenBank/DDBJ whole genome shotgun (WGS) entry which is preliminary data.</text>
</comment>
<keyword evidence="2" id="KW-1185">Reference proteome</keyword>
<dbReference type="InterPro" id="IPR008952">
    <property type="entry name" value="Tetraspanin_EC2_sf"/>
</dbReference>
<dbReference type="Gene3D" id="1.10.1450.10">
    <property type="entry name" value="Tetraspanin"/>
    <property type="match status" value="1"/>
</dbReference>
<name>A0ABU7D5T5_9TELE</name>
<sequence>MWFVFQVSQEMKNFYDSVYDQANTESIADPSKKTAIGEVLKVFHETLQCCGKGFGDTVFSAIKKLSGSQDICSTNWLTVVSDVAHISNSFVLSVKKQVVGQSFTNSSCCDY</sequence>
<dbReference type="Proteomes" id="UP001352852">
    <property type="component" value="Unassembled WGS sequence"/>
</dbReference>
<dbReference type="SUPFAM" id="SSF48652">
    <property type="entry name" value="Tetraspanin"/>
    <property type="match status" value="1"/>
</dbReference>
<dbReference type="EMBL" id="JAHUTJ010016072">
    <property type="protein sequence ID" value="MED6269490.1"/>
    <property type="molecule type" value="Genomic_DNA"/>
</dbReference>
<protein>
    <submittedName>
        <fullName evidence="1">Uncharacterized protein</fullName>
    </submittedName>
</protein>